<feature type="domain" description="LSDAT prokaryote" evidence="3">
    <location>
        <begin position="70"/>
        <end position="146"/>
    </location>
</feature>
<accession>A0ABV9ZPU0</accession>
<evidence type="ECO:0000313" key="6">
    <source>
        <dbReference type="Proteomes" id="UP001596222"/>
    </source>
</evidence>
<dbReference type="Proteomes" id="UP001596222">
    <property type="component" value="Unassembled WGS sequence"/>
</dbReference>
<feature type="transmembrane region" description="Helical" evidence="2">
    <location>
        <begin position="442"/>
        <end position="462"/>
    </location>
</feature>
<keyword evidence="6" id="KW-1185">Reference proteome</keyword>
<dbReference type="NCBIfam" id="NF033634">
    <property type="entry name" value="SLATT_1"/>
    <property type="match status" value="2"/>
</dbReference>
<protein>
    <submittedName>
        <fullName evidence="5">DUF4231 domain-containing protein</fullName>
    </submittedName>
</protein>
<evidence type="ECO:0000259" key="4">
    <source>
        <dbReference type="Pfam" id="PF18181"/>
    </source>
</evidence>
<evidence type="ECO:0000256" key="2">
    <source>
        <dbReference type="SAM" id="Phobius"/>
    </source>
</evidence>
<organism evidence="5 6">
    <name type="scientific">Streptomyces aureoversilis</name>
    <dbReference type="NCBI Taxonomy" id="67277"/>
    <lineage>
        <taxon>Bacteria</taxon>
        <taxon>Bacillati</taxon>
        <taxon>Actinomycetota</taxon>
        <taxon>Actinomycetes</taxon>
        <taxon>Kitasatosporales</taxon>
        <taxon>Streptomycetaceae</taxon>
        <taxon>Streptomyces</taxon>
    </lineage>
</organism>
<proteinExistence type="predicted"/>
<keyword evidence="2" id="KW-1133">Transmembrane helix</keyword>
<name>A0ABV9ZPU0_9ACTN</name>
<feature type="compositionally biased region" description="Basic residues" evidence="1">
    <location>
        <begin position="147"/>
        <end position="162"/>
    </location>
</feature>
<gene>
    <name evidence="5" type="ORF">ACFPP6_01930</name>
</gene>
<dbReference type="InterPro" id="IPR040884">
    <property type="entry name" value="SLATT_1"/>
</dbReference>
<keyword evidence="2" id="KW-0472">Membrane</keyword>
<sequence length="547" mass="57831">MPRQAAAALGAAVATARELSGAILIDDGGGSVAAAALAADGARGTGSPPTVLSVVSGHRAVGRGTPGDEEQEHTRVIEVDVAEGDTAAAWKPAVAATLAEGAPVVTVLAGGDAAARAEVLSAVRCGIPVFVLAWSGGLARQLGEHRQRSHRPGRTGLPHRSRRDGSPLPTADRKAGTRGGSEAAAQAQSEEVDEILRHGDLRVLSEHDPCALSRRLTWELQDKPVLKAAWQTFATYDRLATRLRRAFQRLQALVLGLGVFATLLALIDAEIGGGKLHWVVVAVPVAVSVLIAWSSRHARGPRWIALRAAAEDVKSEIYRHRALEGAAGPAEGSGRMAAERRRRMLKWLGDIEGRLVRTNAGTAPLTPYHGPLPPPMAGSGCADDGLSPLTAAQYVGIRLRDQVAYYHSRVRHLHRLRSALEALAICAGAVGTLLAAVQVDPWIGLTTGVSTAALAALGYVQADANIMAYNRTAGDLEVLRQSWEARATEEQEASSVVALVMRTEAVLGRERARWVHQMSEVLQELKDRQDLAPKKRPAPHDGSGGAP</sequence>
<feature type="transmembrane region" description="Helical" evidence="2">
    <location>
        <begin position="275"/>
        <end position="293"/>
    </location>
</feature>
<dbReference type="EMBL" id="JBHSKJ010000001">
    <property type="protein sequence ID" value="MFC5143463.1"/>
    <property type="molecule type" value="Genomic_DNA"/>
</dbReference>
<feature type="region of interest" description="Disordered" evidence="1">
    <location>
        <begin position="142"/>
        <end position="190"/>
    </location>
</feature>
<dbReference type="RefSeq" id="WP_382036304.1">
    <property type="nucleotide sequence ID" value="NZ_JBHSKJ010000001.1"/>
</dbReference>
<evidence type="ECO:0000259" key="3">
    <source>
        <dbReference type="Pfam" id="PF18171"/>
    </source>
</evidence>
<feature type="transmembrane region" description="Helical" evidence="2">
    <location>
        <begin position="418"/>
        <end position="436"/>
    </location>
</feature>
<dbReference type="Pfam" id="PF18171">
    <property type="entry name" value="LSDAT_prok"/>
    <property type="match status" value="1"/>
</dbReference>
<feature type="transmembrane region" description="Helical" evidence="2">
    <location>
        <begin position="252"/>
        <end position="269"/>
    </location>
</feature>
<feature type="region of interest" description="Disordered" evidence="1">
    <location>
        <begin position="525"/>
        <end position="547"/>
    </location>
</feature>
<evidence type="ECO:0000256" key="1">
    <source>
        <dbReference type="SAM" id="MobiDB-lite"/>
    </source>
</evidence>
<feature type="domain" description="SMODS and SLOG-associating 2TM effector" evidence="4">
    <location>
        <begin position="394"/>
        <end position="514"/>
    </location>
</feature>
<dbReference type="InterPro" id="IPR041482">
    <property type="entry name" value="LSDAT_prok"/>
</dbReference>
<dbReference type="Pfam" id="PF18181">
    <property type="entry name" value="SLATT_1"/>
    <property type="match status" value="1"/>
</dbReference>
<dbReference type="InterPro" id="IPR025325">
    <property type="entry name" value="DUF4231"/>
</dbReference>
<reference evidence="6" key="1">
    <citation type="journal article" date="2019" name="Int. J. Syst. Evol. Microbiol.">
        <title>The Global Catalogue of Microorganisms (GCM) 10K type strain sequencing project: providing services to taxonomists for standard genome sequencing and annotation.</title>
        <authorList>
            <consortium name="The Broad Institute Genomics Platform"/>
            <consortium name="The Broad Institute Genome Sequencing Center for Infectious Disease"/>
            <person name="Wu L."/>
            <person name="Ma J."/>
        </authorList>
    </citation>
    <scope>NUCLEOTIDE SEQUENCE [LARGE SCALE GENOMIC DNA]</scope>
    <source>
        <strain evidence="6">CGMCC 4.1641</strain>
    </source>
</reference>
<evidence type="ECO:0000313" key="5">
    <source>
        <dbReference type="EMBL" id="MFC5143463.1"/>
    </source>
</evidence>
<comment type="caution">
    <text evidence="5">The sequence shown here is derived from an EMBL/GenBank/DDBJ whole genome shotgun (WGS) entry which is preliminary data.</text>
</comment>
<dbReference type="Pfam" id="PF14015">
    <property type="entry name" value="DUF4231"/>
    <property type="match status" value="1"/>
</dbReference>
<keyword evidence="2" id="KW-0812">Transmembrane</keyword>